<protein>
    <submittedName>
        <fullName evidence="2">Uncharacterized protein</fullName>
    </submittedName>
</protein>
<accession>A0A5B7CEE1</accession>
<dbReference type="Proteomes" id="UP000324222">
    <property type="component" value="Unassembled WGS sequence"/>
</dbReference>
<evidence type="ECO:0000313" key="2">
    <source>
        <dbReference type="EMBL" id="MPC07767.1"/>
    </source>
</evidence>
<comment type="caution">
    <text evidence="2">The sequence shown here is derived from an EMBL/GenBank/DDBJ whole genome shotgun (WGS) entry which is preliminary data.</text>
</comment>
<name>A0A5B7CEE1_PORTR</name>
<dbReference type="AlphaFoldDB" id="A0A5B7CEE1"/>
<feature type="region of interest" description="Disordered" evidence="1">
    <location>
        <begin position="58"/>
        <end position="78"/>
    </location>
</feature>
<evidence type="ECO:0000256" key="1">
    <source>
        <dbReference type="SAM" id="MobiDB-lite"/>
    </source>
</evidence>
<dbReference type="EMBL" id="VSRR010000008">
    <property type="protein sequence ID" value="MPC07767.1"/>
    <property type="molecule type" value="Genomic_DNA"/>
</dbReference>
<reference evidence="2 3" key="1">
    <citation type="submission" date="2019-05" db="EMBL/GenBank/DDBJ databases">
        <title>Another draft genome of Portunus trituberculatus and its Hox gene families provides insights of decapod evolution.</title>
        <authorList>
            <person name="Jeong J.-H."/>
            <person name="Song I."/>
            <person name="Kim S."/>
            <person name="Choi T."/>
            <person name="Kim D."/>
            <person name="Ryu S."/>
            <person name="Kim W."/>
        </authorList>
    </citation>
    <scope>NUCLEOTIDE SEQUENCE [LARGE SCALE GENOMIC DNA]</scope>
    <source>
        <tissue evidence="2">Muscle</tissue>
    </source>
</reference>
<gene>
    <name evidence="2" type="ORF">E2C01_000334</name>
</gene>
<organism evidence="2 3">
    <name type="scientific">Portunus trituberculatus</name>
    <name type="common">Swimming crab</name>
    <name type="synonym">Neptunus trituberculatus</name>
    <dbReference type="NCBI Taxonomy" id="210409"/>
    <lineage>
        <taxon>Eukaryota</taxon>
        <taxon>Metazoa</taxon>
        <taxon>Ecdysozoa</taxon>
        <taxon>Arthropoda</taxon>
        <taxon>Crustacea</taxon>
        <taxon>Multicrustacea</taxon>
        <taxon>Malacostraca</taxon>
        <taxon>Eumalacostraca</taxon>
        <taxon>Eucarida</taxon>
        <taxon>Decapoda</taxon>
        <taxon>Pleocyemata</taxon>
        <taxon>Brachyura</taxon>
        <taxon>Eubrachyura</taxon>
        <taxon>Portunoidea</taxon>
        <taxon>Portunidae</taxon>
        <taxon>Portuninae</taxon>
        <taxon>Portunus</taxon>
    </lineage>
</organism>
<keyword evidence="3" id="KW-1185">Reference proteome</keyword>
<proteinExistence type="predicted"/>
<evidence type="ECO:0000313" key="3">
    <source>
        <dbReference type="Proteomes" id="UP000324222"/>
    </source>
</evidence>
<sequence length="78" mass="8696">MEMTDCLVETQGLHATPLQSVPFCSDLMISISKLVEAQVQEQRIQQNRPTLMCWETTGSPVPAASREQAAGWGRVPYF</sequence>